<evidence type="ECO:0000256" key="1">
    <source>
        <dbReference type="ARBA" id="ARBA00004123"/>
    </source>
</evidence>
<dbReference type="EMBL" id="JBEAFC010000002">
    <property type="protein sequence ID" value="KAL1567571.1"/>
    <property type="molecule type" value="Genomic_DNA"/>
</dbReference>
<dbReference type="Pfam" id="PF00249">
    <property type="entry name" value="Myb_DNA-binding"/>
    <property type="match status" value="1"/>
</dbReference>
<protein>
    <submittedName>
        <fullName evidence="7">Myb family transcription factor MPH1-like</fullName>
    </submittedName>
</protein>
<dbReference type="NCBIfam" id="TIGR01557">
    <property type="entry name" value="myb_SHAQKYF"/>
    <property type="match status" value="1"/>
</dbReference>
<comment type="caution">
    <text evidence="7">The sequence shown here is derived from an EMBL/GenBank/DDBJ whole genome shotgun (WGS) entry which is preliminary data.</text>
</comment>
<dbReference type="InterPro" id="IPR006447">
    <property type="entry name" value="Myb_dom_plants"/>
</dbReference>
<keyword evidence="3" id="KW-0804">Transcription</keyword>
<reference evidence="7 8" key="1">
    <citation type="submission" date="2024-06" db="EMBL/GenBank/DDBJ databases">
        <title>A chromosome level genome sequence of Diviner's sage (Salvia divinorum).</title>
        <authorList>
            <person name="Ford S.A."/>
            <person name="Ro D.-K."/>
            <person name="Ness R.W."/>
            <person name="Phillips M.A."/>
        </authorList>
    </citation>
    <scope>NUCLEOTIDE SEQUENCE [LARGE SCALE GENOMIC DNA]</scope>
    <source>
        <strain evidence="7">SAF-2024a</strain>
        <tissue evidence="7">Leaf</tissue>
    </source>
</reference>
<dbReference type="InterPro" id="IPR046955">
    <property type="entry name" value="PHR1-like"/>
</dbReference>
<feature type="compositionally biased region" description="Acidic residues" evidence="5">
    <location>
        <begin position="149"/>
        <end position="160"/>
    </location>
</feature>
<gene>
    <name evidence="7" type="ORF">AAHA92_03037</name>
</gene>
<evidence type="ECO:0000313" key="8">
    <source>
        <dbReference type="Proteomes" id="UP001567538"/>
    </source>
</evidence>
<proteinExistence type="predicted"/>
<feature type="region of interest" description="Disordered" evidence="5">
    <location>
        <begin position="179"/>
        <end position="202"/>
    </location>
</feature>
<evidence type="ECO:0000313" key="7">
    <source>
        <dbReference type="EMBL" id="KAL1567571.1"/>
    </source>
</evidence>
<dbReference type="PANTHER" id="PTHR31314:SF113">
    <property type="entry name" value="MYB FAMILY TRANSCRIPTION FACTOR MPH1"/>
    <property type="match status" value="1"/>
</dbReference>
<keyword evidence="8" id="KW-1185">Reference proteome</keyword>
<evidence type="ECO:0000256" key="4">
    <source>
        <dbReference type="ARBA" id="ARBA00023242"/>
    </source>
</evidence>
<dbReference type="PANTHER" id="PTHR31314">
    <property type="entry name" value="MYB FAMILY TRANSCRIPTION FACTOR PHL7-LIKE"/>
    <property type="match status" value="1"/>
</dbReference>
<dbReference type="InterPro" id="IPR001005">
    <property type="entry name" value="SANT/Myb"/>
</dbReference>
<dbReference type="AlphaFoldDB" id="A0ABD1IFT1"/>
<dbReference type="InterPro" id="IPR009057">
    <property type="entry name" value="Homeodomain-like_sf"/>
</dbReference>
<dbReference type="GO" id="GO:0005634">
    <property type="term" value="C:nucleus"/>
    <property type="evidence" value="ECO:0007669"/>
    <property type="project" value="UniProtKB-SubCell"/>
</dbReference>
<feature type="region of interest" description="Disordered" evidence="5">
    <location>
        <begin position="145"/>
        <end position="164"/>
    </location>
</feature>
<feature type="domain" description="Myb-like" evidence="6">
    <location>
        <begin position="19"/>
        <end position="70"/>
    </location>
</feature>
<feature type="compositionally biased region" description="Polar residues" evidence="5">
    <location>
        <begin position="180"/>
        <end position="190"/>
    </location>
</feature>
<dbReference type="SUPFAM" id="SSF46689">
    <property type="entry name" value="Homeodomain-like"/>
    <property type="match status" value="1"/>
</dbReference>
<organism evidence="7 8">
    <name type="scientific">Salvia divinorum</name>
    <name type="common">Maria pastora</name>
    <name type="synonym">Diviner's sage</name>
    <dbReference type="NCBI Taxonomy" id="28513"/>
    <lineage>
        <taxon>Eukaryota</taxon>
        <taxon>Viridiplantae</taxon>
        <taxon>Streptophyta</taxon>
        <taxon>Embryophyta</taxon>
        <taxon>Tracheophyta</taxon>
        <taxon>Spermatophyta</taxon>
        <taxon>Magnoliopsida</taxon>
        <taxon>eudicotyledons</taxon>
        <taxon>Gunneridae</taxon>
        <taxon>Pentapetalae</taxon>
        <taxon>asterids</taxon>
        <taxon>lamiids</taxon>
        <taxon>Lamiales</taxon>
        <taxon>Lamiaceae</taxon>
        <taxon>Nepetoideae</taxon>
        <taxon>Mentheae</taxon>
        <taxon>Salviinae</taxon>
        <taxon>Salvia</taxon>
        <taxon>Salvia subgen. Calosphace</taxon>
    </lineage>
</organism>
<evidence type="ECO:0000256" key="2">
    <source>
        <dbReference type="ARBA" id="ARBA00023015"/>
    </source>
</evidence>
<dbReference type="FunFam" id="1.10.10.60:FF:000007">
    <property type="entry name" value="Two-component response regulator"/>
    <property type="match status" value="1"/>
</dbReference>
<keyword evidence="2" id="KW-0805">Transcription regulation</keyword>
<evidence type="ECO:0000259" key="6">
    <source>
        <dbReference type="Pfam" id="PF00249"/>
    </source>
</evidence>
<name>A0ABD1IFT1_SALDI</name>
<keyword evidence="4" id="KW-0539">Nucleus</keyword>
<sequence length="202" mass="23496">MKNSDSSRVRKYRKSSAPRLRWSPELHDRFVEAVENLGGKYQATPKRIMQMMAVKGLKISHVKSHLQMHRSMKGSVDSNNFIAIKNYQLRGSEFITLFSPQRQFSEAPNCRIQGRRRNPEIDENLFYHQQLQVEIYGRKESIEMMNERESEEEEEDDDESGFGWRNIKMVEVGEVEEVAQPNQLSSSISPLNLELTMSMPSP</sequence>
<dbReference type="Gene3D" id="1.10.10.60">
    <property type="entry name" value="Homeodomain-like"/>
    <property type="match status" value="1"/>
</dbReference>
<dbReference type="Proteomes" id="UP001567538">
    <property type="component" value="Unassembled WGS sequence"/>
</dbReference>
<evidence type="ECO:0000256" key="5">
    <source>
        <dbReference type="SAM" id="MobiDB-lite"/>
    </source>
</evidence>
<accession>A0ABD1IFT1</accession>
<comment type="subcellular location">
    <subcellularLocation>
        <location evidence="1">Nucleus</location>
    </subcellularLocation>
</comment>
<evidence type="ECO:0000256" key="3">
    <source>
        <dbReference type="ARBA" id="ARBA00023163"/>
    </source>
</evidence>